<dbReference type="Gene3D" id="3.30.70.1400">
    <property type="entry name" value="Aminomethyltransferase beta-barrel domains"/>
    <property type="match status" value="1"/>
</dbReference>
<dbReference type="Gene3D" id="2.40.30.160">
    <property type="match status" value="1"/>
</dbReference>
<accession>A0A916XRY8</accession>
<dbReference type="Proteomes" id="UP000637423">
    <property type="component" value="Unassembled WGS sequence"/>
</dbReference>
<dbReference type="SUPFAM" id="SSF103025">
    <property type="entry name" value="Folate-binding domain"/>
    <property type="match status" value="1"/>
</dbReference>
<reference evidence="1" key="2">
    <citation type="submission" date="2020-09" db="EMBL/GenBank/DDBJ databases">
        <authorList>
            <person name="Sun Q."/>
            <person name="Zhou Y."/>
        </authorList>
    </citation>
    <scope>NUCLEOTIDE SEQUENCE</scope>
    <source>
        <strain evidence="1">CGMCC 1.10998</strain>
    </source>
</reference>
<dbReference type="RefSeq" id="WP_188569556.1">
    <property type="nucleotide sequence ID" value="NZ_BMED01000011.1"/>
</dbReference>
<dbReference type="Gene3D" id="3.30.70.1630">
    <property type="match status" value="1"/>
</dbReference>
<protein>
    <submittedName>
        <fullName evidence="1">Folate-binding protein</fullName>
    </submittedName>
</protein>
<reference evidence="1" key="1">
    <citation type="journal article" date="2014" name="Int. J. Syst. Evol. Microbiol.">
        <title>Complete genome sequence of Corynebacterium casei LMG S-19264T (=DSM 44701T), isolated from a smear-ripened cheese.</title>
        <authorList>
            <consortium name="US DOE Joint Genome Institute (JGI-PGF)"/>
            <person name="Walter F."/>
            <person name="Albersmeier A."/>
            <person name="Kalinowski J."/>
            <person name="Ruckert C."/>
        </authorList>
    </citation>
    <scope>NUCLEOTIDE SEQUENCE</scope>
    <source>
        <strain evidence="1">CGMCC 1.10998</strain>
    </source>
</reference>
<dbReference type="AlphaFoldDB" id="A0A916XRY8"/>
<evidence type="ECO:0000313" key="1">
    <source>
        <dbReference type="EMBL" id="GGD01857.1"/>
    </source>
</evidence>
<gene>
    <name evidence="1" type="ORF">GCM10011396_56720</name>
</gene>
<dbReference type="GO" id="GO:0016226">
    <property type="term" value="P:iron-sulfur cluster assembly"/>
    <property type="evidence" value="ECO:0007669"/>
    <property type="project" value="TreeGrafter"/>
</dbReference>
<name>A0A916XRY8_9BURK</name>
<dbReference type="NCBIfam" id="TIGR03317">
    <property type="entry name" value="ygfZ_signature"/>
    <property type="match status" value="1"/>
</dbReference>
<dbReference type="EMBL" id="BMED01000011">
    <property type="protein sequence ID" value="GGD01857.1"/>
    <property type="molecule type" value="Genomic_DNA"/>
</dbReference>
<comment type="caution">
    <text evidence="1">The sequence shown here is derived from an EMBL/GenBank/DDBJ whole genome shotgun (WGS) entry which is preliminary data.</text>
</comment>
<organism evidence="1 2">
    <name type="scientific">Undibacterium terreum</name>
    <dbReference type="NCBI Taxonomy" id="1224302"/>
    <lineage>
        <taxon>Bacteria</taxon>
        <taxon>Pseudomonadati</taxon>
        <taxon>Pseudomonadota</taxon>
        <taxon>Betaproteobacteria</taxon>
        <taxon>Burkholderiales</taxon>
        <taxon>Oxalobacteraceae</taxon>
        <taxon>Undibacterium</taxon>
    </lineage>
</organism>
<sequence length="361" mass="39103">MTTWQQFLAQYGAQLSTKAGANEGTGISMDSENLNASLPAWNTNSLQTGFVAPLADLGLIRVQGDDAASFLHNQLTNDIEGLGLTEAKLAAYCSPKGRMIASFLSWKTSEGIFLQLSRDIQAPIQKRLSMFVLRAKAKLADVSTEQLMLGLGGQAAADTLKQWFPTLPLQAYAKTDNEYGSLIRVPDADGVARYQWISTAETLEQAWPALSASLAVTDASAWRLTEIQAGIPRITVKTQEQFVPQMVNFELIGGVNFRKGCYPGQEIVARSQYLGKLRRRMAIAVIASNEVAAAMEVFNGSDATQPCGMIVNAEICGENQSLCLVEMKVADQEAGDIRLGSNDGIALEFQPLPYAVLDITQ</sequence>
<evidence type="ECO:0000313" key="2">
    <source>
        <dbReference type="Proteomes" id="UP000637423"/>
    </source>
</evidence>
<dbReference type="PANTHER" id="PTHR22602">
    <property type="entry name" value="TRANSFERASE CAF17, MITOCHONDRIAL-RELATED"/>
    <property type="match status" value="1"/>
</dbReference>
<dbReference type="InterPro" id="IPR045179">
    <property type="entry name" value="YgfZ/GcvT"/>
</dbReference>
<keyword evidence="2" id="KW-1185">Reference proteome</keyword>
<dbReference type="PANTHER" id="PTHR22602:SF0">
    <property type="entry name" value="TRANSFERASE CAF17, MITOCHONDRIAL-RELATED"/>
    <property type="match status" value="1"/>
</dbReference>
<dbReference type="PIRSF" id="PIRSF006487">
    <property type="entry name" value="GcvT"/>
    <property type="match status" value="1"/>
</dbReference>
<dbReference type="InterPro" id="IPR017703">
    <property type="entry name" value="YgfZ/GCV_T_CS"/>
</dbReference>
<proteinExistence type="predicted"/>